<dbReference type="GO" id="GO:0006508">
    <property type="term" value="P:proteolysis"/>
    <property type="evidence" value="ECO:0007669"/>
    <property type="project" value="UniProtKB-KW"/>
</dbReference>
<dbReference type="Proteomes" id="UP000222542">
    <property type="component" value="Unassembled WGS sequence"/>
</dbReference>
<accession>A0A2G2ZA13</accession>
<dbReference type="InterPro" id="IPR003653">
    <property type="entry name" value="Peptidase_C48_C"/>
</dbReference>
<feature type="region of interest" description="Disordered" evidence="4">
    <location>
        <begin position="201"/>
        <end position="222"/>
    </location>
</feature>
<evidence type="ECO:0000256" key="3">
    <source>
        <dbReference type="ARBA" id="ARBA00022801"/>
    </source>
</evidence>
<dbReference type="InterPro" id="IPR038765">
    <property type="entry name" value="Papain-like_cys_pep_sf"/>
</dbReference>
<dbReference type="AlphaFoldDB" id="A0A2G2ZA13"/>
<evidence type="ECO:0000313" key="6">
    <source>
        <dbReference type="EMBL" id="PHT78840.1"/>
    </source>
</evidence>
<dbReference type="Gene3D" id="3.40.395.10">
    <property type="entry name" value="Adenoviral Proteinase, Chain A"/>
    <property type="match status" value="1"/>
</dbReference>
<dbReference type="GO" id="GO:0008234">
    <property type="term" value="F:cysteine-type peptidase activity"/>
    <property type="evidence" value="ECO:0007669"/>
    <property type="project" value="InterPro"/>
</dbReference>
<protein>
    <recommendedName>
        <fullName evidence="5">Ubiquitin-like protease family profile domain-containing protein</fullName>
    </recommendedName>
</protein>
<dbReference type="Gramene" id="PHT78840">
    <property type="protein sequence ID" value="PHT78840"/>
    <property type="gene ID" value="T459_16892"/>
</dbReference>
<comment type="similarity">
    <text evidence="1">Belongs to the peptidase C48 family.</text>
</comment>
<evidence type="ECO:0000256" key="4">
    <source>
        <dbReference type="SAM" id="MobiDB-lite"/>
    </source>
</evidence>
<organism evidence="6 7">
    <name type="scientific">Capsicum annuum</name>
    <name type="common">Capsicum pepper</name>
    <dbReference type="NCBI Taxonomy" id="4072"/>
    <lineage>
        <taxon>Eukaryota</taxon>
        <taxon>Viridiplantae</taxon>
        <taxon>Streptophyta</taxon>
        <taxon>Embryophyta</taxon>
        <taxon>Tracheophyta</taxon>
        <taxon>Spermatophyta</taxon>
        <taxon>Magnoliopsida</taxon>
        <taxon>eudicotyledons</taxon>
        <taxon>Gunneridae</taxon>
        <taxon>Pentapetalae</taxon>
        <taxon>asterids</taxon>
        <taxon>lamiids</taxon>
        <taxon>Solanales</taxon>
        <taxon>Solanaceae</taxon>
        <taxon>Solanoideae</taxon>
        <taxon>Capsiceae</taxon>
        <taxon>Capsicum</taxon>
    </lineage>
</organism>
<proteinExistence type="inferred from homology"/>
<evidence type="ECO:0000256" key="2">
    <source>
        <dbReference type="ARBA" id="ARBA00022670"/>
    </source>
</evidence>
<evidence type="ECO:0000313" key="7">
    <source>
        <dbReference type="Proteomes" id="UP000222542"/>
    </source>
</evidence>
<feature type="domain" description="Ubiquitin-like protease family profile" evidence="5">
    <location>
        <begin position="168"/>
        <end position="207"/>
    </location>
</feature>
<dbReference type="Pfam" id="PF02902">
    <property type="entry name" value="Peptidase_C48"/>
    <property type="match status" value="1"/>
</dbReference>
<feature type="region of interest" description="Disordered" evidence="4">
    <location>
        <begin position="1"/>
        <end position="36"/>
    </location>
</feature>
<dbReference type="PANTHER" id="PTHR31470:SF46">
    <property type="entry name" value="ULP1 PROTEASE FAMILY, C-TERMINAL CATALYTIC DOMAIN CONTAINING PROTEIN"/>
    <property type="match status" value="1"/>
</dbReference>
<evidence type="ECO:0000256" key="1">
    <source>
        <dbReference type="ARBA" id="ARBA00005234"/>
    </source>
</evidence>
<evidence type="ECO:0000259" key="5">
    <source>
        <dbReference type="Pfam" id="PF02902"/>
    </source>
</evidence>
<keyword evidence="7" id="KW-1185">Reference proteome</keyword>
<keyword evidence="2" id="KW-0645">Protease</keyword>
<comment type="caution">
    <text evidence="6">The sequence shown here is derived from an EMBL/GenBank/DDBJ whole genome shotgun (WGS) entry which is preliminary data.</text>
</comment>
<dbReference type="PANTHER" id="PTHR31470">
    <property type="entry name" value="CYSTEINE PROTEINASES SUPERFAMILY PROTEIN-RELATED-RELATED"/>
    <property type="match status" value="1"/>
</dbReference>
<name>A0A2G2ZA13_CAPAN</name>
<sequence length="222" mass="25635">MGRLYVASDKISGAEDNEHGEKKSFKRDDPNANSPSVEELVKTFNIDHYPMRMQCDGFTNLTGDLMVKKSCFGQYLDLPENNSAHFQMKMVYNILKYRFMYENKGKMDEVDVTVEATAEEHNITVDNPLTASKEKEKVEPLKVSQNEECLINIIKGFSIPAGLPWHLVDEVYIPINYGNEFLWVLAVVVLKKRRIRVYDSMSRRRRSRPSPEKQKQAKILPT</sequence>
<dbReference type="EMBL" id="AYRZ02000006">
    <property type="protein sequence ID" value="PHT78840.1"/>
    <property type="molecule type" value="Genomic_DNA"/>
</dbReference>
<dbReference type="SUPFAM" id="SSF54001">
    <property type="entry name" value="Cysteine proteinases"/>
    <property type="match status" value="1"/>
</dbReference>
<reference evidence="6 7" key="2">
    <citation type="journal article" date="2017" name="Genome Biol.">
        <title>New reference genome sequences of hot pepper reveal the massive evolution of plant disease-resistance genes by retroduplication.</title>
        <authorList>
            <person name="Kim S."/>
            <person name="Park J."/>
            <person name="Yeom S.I."/>
            <person name="Kim Y.M."/>
            <person name="Seo E."/>
            <person name="Kim K.T."/>
            <person name="Kim M.S."/>
            <person name="Lee J.M."/>
            <person name="Cheong K."/>
            <person name="Shin H.S."/>
            <person name="Kim S.B."/>
            <person name="Han K."/>
            <person name="Lee J."/>
            <person name="Park M."/>
            <person name="Lee H.A."/>
            <person name="Lee H.Y."/>
            <person name="Lee Y."/>
            <person name="Oh S."/>
            <person name="Lee J.H."/>
            <person name="Choi E."/>
            <person name="Choi E."/>
            <person name="Lee S.E."/>
            <person name="Jeon J."/>
            <person name="Kim H."/>
            <person name="Choi G."/>
            <person name="Song H."/>
            <person name="Lee J."/>
            <person name="Lee S.C."/>
            <person name="Kwon J.K."/>
            <person name="Lee H.Y."/>
            <person name="Koo N."/>
            <person name="Hong Y."/>
            <person name="Kim R.W."/>
            <person name="Kang W.H."/>
            <person name="Huh J.H."/>
            <person name="Kang B.C."/>
            <person name="Yang T.J."/>
            <person name="Lee Y.H."/>
            <person name="Bennetzen J.L."/>
            <person name="Choi D."/>
        </authorList>
    </citation>
    <scope>NUCLEOTIDE SEQUENCE [LARGE SCALE GENOMIC DNA]</scope>
    <source>
        <strain evidence="7">cv. CM334</strain>
    </source>
</reference>
<feature type="compositionally biased region" description="Basic and acidic residues" evidence="4">
    <location>
        <begin position="12"/>
        <end position="30"/>
    </location>
</feature>
<reference evidence="6 7" key="1">
    <citation type="journal article" date="2014" name="Nat. Genet.">
        <title>Genome sequence of the hot pepper provides insights into the evolution of pungency in Capsicum species.</title>
        <authorList>
            <person name="Kim S."/>
            <person name="Park M."/>
            <person name="Yeom S.I."/>
            <person name="Kim Y.M."/>
            <person name="Lee J.M."/>
            <person name="Lee H.A."/>
            <person name="Seo E."/>
            <person name="Choi J."/>
            <person name="Cheong K."/>
            <person name="Kim K.T."/>
            <person name="Jung K."/>
            <person name="Lee G.W."/>
            <person name="Oh S.K."/>
            <person name="Bae C."/>
            <person name="Kim S.B."/>
            <person name="Lee H.Y."/>
            <person name="Kim S.Y."/>
            <person name="Kim M.S."/>
            <person name="Kang B.C."/>
            <person name="Jo Y.D."/>
            <person name="Yang H.B."/>
            <person name="Jeong H.J."/>
            <person name="Kang W.H."/>
            <person name="Kwon J.K."/>
            <person name="Shin C."/>
            <person name="Lim J.Y."/>
            <person name="Park J.H."/>
            <person name="Huh J.H."/>
            <person name="Kim J.S."/>
            <person name="Kim B.D."/>
            <person name="Cohen O."/>
            <person name="Paran I."/>
            <person name="Suh M.C."/>
            <person name="Lee S.B."/>
            <person name="Kim Y.K."/>
            <person name="Shin Y."/>
            <person name="Noh S.J."/>
            <person name="Park J."/>
            <person name="Seo Y.S."/>
            <person name="Kwon S.Y."/>
            <person name="Kim H.A."/>
            <person name="Park J.M."/>
            <person name="Kim H.J."/>
            <person name="Choi S.B."/>
            <person name="Bosland P.W."/>
            <person name="Reeves G."/>
            <person name="Jo S.H."/>
            <person name="Lee B.W."/>
            <person name="Cho H.T."/>
            <person name="Choi H.S."/>
            <person name="Lee M.S."/>
            <person name="Yu Y."/>
            <person name="Do Choi Y."/>
            <person name="Park B.S."/>
            <person name="van Deynze A."/>
            <person name="Ashrafi H."/>
            <person name="Hill T."/>
            <person name="Kim W.T."/>
            <person name="Pai H.S."/>
            <person name="Ahn H.K."/>
            <person name="Yeam I."/>
            <person name="Giovannoni J.J."/>
            <person name="Rose J.K."/>
            <person name="Sorensen I."/>
            <person name="Lee S.J."/>
            <person name="Kim R.W."/>
            <person name="Choi I.Y."/>
            <person name="Choi B.S."/>
            <person name="Lim J.S."/>
            <person name="Lee Y.H."/>
            <person name="Choi D."/>
        </authorList>
    </citation>
    <scope>NUCLEOTIDE SEQUENCE [LARGE SCALE GENOMIC DNA]</scope>
    <source>
        <strain evidence="7">cv. CM334</strain>
    </source>
</reference>
<gene>
    <name evidence="6" type="ORF">T459_16892</name>
</gene>
<keyword evidence="3" id="KW-0378">Hydrolase</keyword>